<protein>
    <submittedName>
        <fullName evidence="1">Uncharacterized protein</fullName>
    </submittedName>
</protein>
<name>A0AAN6FCY6_9PEZI</name>
<proteinExistence type="predicted"/>
<dbReference type="Proteomes" id="UP001168146">
    <property type="component" value="Unassembled WGS sequence"/>
</dbReference>
<dbReference type="AlphaFoldDB" id="A0AAN6FCY6"/>
<dbReference type="EMBL" id="JASUXU010000065">
    <property type="protein sequence ID" value="KAK0312327.1"/>
    <property type="molecule type" value="Genomic_DNA"/>
</dbReference>
<organism evidence="1 2">
    <name type="scientific">Friedmanniomyces endolithicus</name>
    <dbReference type="NCBI Taxonomy" id="329885"/>
    <lineage>
        <taxon>Eukaryota</taxon>
        <taxon>Fungi</taxon>
        <taxon>Dikarya</taxon>
        <taxon>Ascomycota</taxon>
        <taxon>Pezizomycotina</taxon>
        <taxon>Dothideomycetes</taxon>
        <taxon>Dothideomycetidae</taxon>
        <taxon>Mycosphaerellales</taxon>
        <taxon>Teratosphaeriaceae</taxon>
        <taxon>Friedmanniomyces</taxon>
    </lineage>
</organism>
<gene>
    <name evidence="1" type="ORF">LTR82_013959</name>
</gene>
<sequence>MYRECGTQVTPLQGTWEATEVYQAHKDKEMLRYLVGYPPAQWLMPKEHAQATAGKALSTFFTRAPSLPAREINSTQSLLRIILSDAYVASDSDLGGSERLALT</sequence>
<reference evidence="1" key="1">
    <citation type="submission" date="2021-12" db="EMBL/GenBank/DDBJ databases">
        <title>Black yeast isolated from Biological Soil Crust.</title>
        <authorList>
            <person name="Kurbessoian T."/>
        </authorList>
    </citation>
    <scope>NUCLEOTIDE SEQUENCE</scope>
    <source>
        <strain evidence="1">CCFEE 5208</strain>
    </source>
</reference>
<evidence type="ECO:0000313" key="2">
    <source>
        <dbReference type="Proteomes" id="UP001168146"/>
    </source>
</evidence>
<evidence type="ECO:0000313" key="1">
    <source>
        <dbReference type="EMBL" id="KAK0312327.1"/>
    </source>
</evidence>
<accession>A0AAN6FCY6</accession>
<comment type="caution">
    <text evidence="1">The sequence shown here is derived from an EMBL/GenBank/DDBJ whole genome shotgun (WGS) entry which is preliminary data.</text>
</comment>